<comment type="caution">
    <text evidence="14">The sequence shown here is derived from an EMBL/GenBank/DDBJ whole genome shotgun (WGS) entry which is preliminary data.</text>
</comment>
<keyword evidence="10" id="KW-0961">Cell wall biogenesis/degradation</keyword>
<dbReference type="GO" id="GO:0008360">
    <property type="term" value="P:regulation of cell shape"/>
    <property type="evidence" value="ECO:0007669"/>
    <property type="project" value="UniProtKB-KW"/>
</dbReference>
<feature type="transmembrane region" description="Helical" evidence="13">
    <location>
        <begin position="367"/>
        <end position="389"/>
    </location>
</feature>
<proteinExistence type="predicted"/>
<dbReference type="PROSITE" id="PS00428">
    <property type="entry name" value="FTSW_RODA_SPOVE"/>
    <property type="match status" value="1"/>
</dbReference>
<evidence type="ECO:0000256" key="5">
    <source>
        <dbReference type="ARBA" id="ARBA00022692"/>
    </source>
</evidence>
<dbReference type="eggNOG" id="COG0772">
    <property type="taxonomic scope" value="Bacteria"/>
</dbReference>
<feature type="transmembrane region" description="Helical" evidence="13">
    <location>
        <begin position="301"/>
        <end position="322"/>
    </location>
</feature>
<dbReference type="GO" id="GO:0051301">
    <property type="term" value="P:cell division"/>
    <property type="evidence" value="ECO:0007669"/>
    <property type="project" value="InterPro"/>
</dbReference>
<dbReference type="GO" id="GO:0016757">
    <property type="term" value="F:glycosyltransferase activity"/>
    <property type="evidence" value="ECO:0007669"/>
    <property type="project" value="UniProtKB-KW"/>
</dbReference>
<evidence type="ECO:0000256" key="8">
    <source>
        <dbReference type="ARBA" id="ARBA00022989"/>
    </source>
</evidence>
<sequence length="402" mass="43322">MNREGFTGFSRGEARTRTATSLSFENQGVLEKLMRLPWGFILLIAAMALTGIAMLYSSAHTNPIEAHLWKLQLVRLVICFVMMIGLAMLPLSWWMRLAFPAYAGTLVLLVLVELMGVTGGGAQRWLQVGPVAVQPSEFAKLAVTLALARYYQMILQPQTGRILVHLGALAIILLPAALIFKQPDFGTTLALVASGGVVIFLAGLSVRIITAVIVGGVASVWPVYQFVLAPYQRERVDTFLAQLFGESTNALGESYQIEQGKIAIGAGGFNGRGFLQGIQSQQDYVPEQHTDFILTVIAEEFGFLGSTALLVGFAVLLGWSLYSAARSVSWFGRLASAGAVATVAFYIVFNVGMVLGLLPVVGMPLPLISYGGTAMLTTMACFGLIIAAHMHRDEKLTARGIF</sequence>
<dbReference type="Proteomes" id="UP000024547">
    <property type="component" value="Unassembled WGS sequence"/>
</dbReference>
<keyword evidence="6" id="KW-0133">Cell shape</keyword>
<dbReference type="Pfam" id="PF01098">
    <property type="entry name" value="FTSW_RODA_SPOVE"/>
    <property type="match status" value="1"/>
</dbReference>
<evidence type="ECO:0000313" key="14">
    <source>
        <dbReference type="EMBL" id="KCZ61678.1"/>
    </source>
</evidence>
<dbReference type="PANTHER" id="PTHR30474">
    <property type="entry name" value="CELL CYCLE PROTEIN"/>
    <property type="match status" value="1"/>
</dbReference>
<keyword evidence="9 13" id="KW-0472">Membrane</keyword>
<dbReference type="GO" id="GO:0032153">
    <property type="term" value="C:cell division site"/>
    <property type="evidence" value="ECO:0007669"/>
    <property type="project" value="TreeGrafter"/>
</dbReference>
<accession>A0A059E217</accession>
<dbReference type="PANTHER" id="PTHR30474:SF1">
    <property type="entry name" value="PEPTIDOGLYCAN GLYCOSYLTRANSFERASE MRDB"/>
    <property type="match status" value="1"/>
</dbReference>
<protein>
    <recommendedName>
        <fullName evidence="12">Cell wall polymerase</fullName>
    </recommendedName>
    <alternativeName>
        <fullName evidence="11">Peptidoglycan polymerase</fullName>
    </alternativeName>
</protein>
<dbReference type="InterPro" id="IPR011923">
    <property type="entry name" value="RodA/MrdB"/>
</dbReference>
<reference evidence="14 15" key="1">
    <citation type="journal article" date="2014" name="Antonie Van Leeuwenhoek">
        <title>Hyphomonas beringensis sp. nov. and Hyphomonas chukchiensis sp. nov., isolated from surface seawater of the Bering Sea and Chukchi Sea.</title>
        <authorList>
            <person name="Li C."/>
            <person name="Lai Q."/>
            <person name="Li G."/>
            <person name="Dong C."/>
            <person name="Wang J."/>
            <person name="Liao Y."/>
            <person name="Shao Z."/>
        </authorList>
    </citation>
    <scope>NUCLEOTIDE SEQUENCE [LARGE SCALE GENOMIC DNA]</scope>
    <source>
        <strain evidence="14 15">22II1-22F38</strain>
    </source>
</reference>
<evidence type="ECO:0000256" key="1">
    <source>
        <dbReference type="ARBA" id="ARBA00004141"/>
    </source>
</evidence>
<feature type="transmembrane region" description="Helical" evidence="13">
    <location>
        <begin position="162"/>
        <end position="180"/>
    </location>
</feature>
<dbReference type="GO" id="GO:0005886">
    <property type="term" value="C:plasma membrane"/>
    <property type="evidence" value="ECO:0007669"/>
    <property type="project" value="TreeGrafter"/>
</dbReference>
<comment type="subcellular location">
    <subcellularLocation>
        <location evidence="1">Membrane</location>
        <topology evidence="1">Multi-pass membrane protein</topology>
    </subcellularLocation>
</comment>
<evidence type="ECO:0000256" key="3">
    <source>
        <dbReference type="ARBA" id="ARBA00022676"/>
    </source>
</evidence>
<feature type="transmembrane region" description="Helical" evidence="13">
    <location>
        <begin position="97"/>
        <end position="117"/>
    </location>
</feature>
<feature type="transmembrane region" description="Helical" evidence="13">
    <location>
        <begin position="68"/>
        <end position="91"/>
    </location>
</feature>
<keyword evidence="7" id="KW-0573">Peptidoglycan synthesis</keyword>
<evidence type="ECO:0000256" key="13">
    <source>
        <dbReference type="SAM" id="Phobius"/>
    </source>
</evidence>
<feature type="transmembrane region" description="Helical" evidence="13">
    <location>
        <begin position="36"/>
        <end position="56"/>
    </location>
</feature>
<evidence type="ECO:0000256" key="9">
    <source>
        <dbReference type="ARBA" id="ARBA00023136"/>
    </source>
</evidence>
<keyword evidence="5 13" id="KW-0812">Transmembrane</keyword>
<dbReference type="RefSeq" id="WP_164473913.1">
    <property type="nucleotide sequence ID" value="NZ_AWFH01000012.1"/>
</dbReference>
<dbReference type="EMBL" id="AWFH01000012">
    <property type="protein sequence ID" value="KCZ61678.1"/>
    <property type="molecule type" value="Genomic_DNA"/>
</dbReference>
<keyword evidence="2" id="KW-1003">Cell membrane</keyword>
<keyword evidence="8 13" id="KW-1133">Transmembrane helix</keyword>
<evidence type="ECO:0000256" key="10">
    <source>
        <dbReference type="ARBA" id="ARBA00023316"/>
    </source>
</evidence>
<evidence type="ECO:0000256" key="4">
    <source>
        <dbReference type="ARBA" id="ARBA00022679"/>
    </source>
</evidence>
<evidence type="ECO:0000256" key="6">
    <source>
        <dbReference type="ARBA" id="ARBA00022960"/>
    </source>
</evidence>
<dbReference type="AlphaFoldDB" id="A0A059E217"/>
<evidence type="ECO:0000256" key="2">
    <source>
        <dbReference type="ARBA" id="ARBA00022475"/>
    </source>
</evidence>
<evidence type="ECO:0000256" key="11">
    <source>
        <dbReference type="ARBA" id="ARBA00032370"/>
    </source>
</evidence>
<evidence type="ECO:0000256" key="12">
    <source>
        <dbReference type="ARBA" id="ARBA00033270"/>
    </source>
</evidence>
<feature type="transmembrane region" description="Helical" evidence="13">
    <location>
        <begin position="186"/>
        <end position="204"/>
    </location>
</feature>
<dbReference type="GO" id="GO:0071555">
    <property type="term" value="P:cell wall organization"/>
    <property type="evidence" value="ECO:0007669"/>
    <property type="project" value="UniProtKB-KW"/>
</dbReference>
<keyword evidence="15" id="KW-1185">Reference proteome</keyword>
<dbReference type="NCBIfam" id="TIGR02210">
    <property type="entry name" value="rodA_shape"/>
    <property type="match status" value="1"/>
</dbReference>
<feature type="transmembrane region" description="Helical" evidence="13">
    <location>
        <begin position="211"/>
        <end position="231"/>
    </location>
</feature>
<dbReference type="PATRIC" id="fig|1280948.3.peg.1587"/>
<dbReference type="GO" id="GO:0015648">
    <property type="term" value="F:lipid-linked peptidoglycan transporter activity"/>
    <property type="evidence" value="ECO:0007669"/>
    <property type="project" value="TreeGrafter"/>
</dbReference>
<keyword evidence="4" id="KW-0808">Transferase</keyword>
<feature type="transmembrane region" description="Helical" evidence="13">
    <location>
        <begin position="334"/>
        <end position="361"/>
    </location>
</feature>
<dbReference type="STRING" id="1280948.HY36_03790"/>
<dbReference type="GO" id="GO:0009252">
    <property type="term" value="P:peptidoglycan biosynthetic process"/>
    <property type="evidence" value="ECO:0007669"/>
    <property type="project" value="UniProtKB-KW"/>
</dbReference>
<organism evidence="14 15">
    <name type="scientific">Hyphomonas atlantica</name>
    <dbReference type="NCBI Taxonomy" id="1280948"/>
    <lineage>
        <taxon>Bacteria</taxon>
        <taxon>Pseudomonadati</taxon>
        <taxon>Pseudomonadota</taxon>
        <taxon>Alphaproteobacteria</taxon>
        <taxon>Hyphomonadales</taxon>
        <taxon>Hyphomonadaceae</taxon>
        <taxon>Hyphomonas</taxon>
    </lineage>
</organism>
<keyword evidence="3" id="KW-0328">Glycosyltransferase</keyword>
<name>A0A059E217_9PROT</name>
<dbReference type="InterPro" id="IPR001182">
    <property type="entry name" value="FtsW/RodA"/>
</dbReference>
<evidence type="ECO:0000313" key="15">
    <source>
        <dbReference type="Proteomes" id="UP000024547"/>
    </source>
</evidence>
<dbReference type="InterPro" id="IPR018365">
    <property type="entry name" value="Cell_cycle_FtsW-rel_CS"/>
</dbReference>
<gene>
    <name evidence="14" type="ORF">HY36_03790</name>
</gene>
<evidence type="ECO:0000256" key="7">
    <source>
        <dbReference type="ARBA" id="ARBA00022984"/>
    </source>
</evidence>
<dbReference type="GeneID" id="92498528"/>